<comment type="caution">
    <text evidence="7">The sequence shown here is derived from an EMBL/GenBank/DDBJ whole genome shotgun (WGS) entry which is preliminary data.</text>
</comment>
<evidence type="ECO:0000259" key="6">
    <source>
        <dbReference type="Pfam" id="PF01979"/>
    </source>
</evidence>
<feature type="signal peptide" evidence="5">
    <location>
        <begin position="1"/>
        <end position="24"/>
    </location>
</feature>
<protein>
    <recommendedName>
        <fullName evidence="6">Amidohydrolase-related domain-containing protein</fullName>
    </recommendedName>
</protein>
<dbReference type="PANTHER" id="PTHR11271">
    <property type="entry name" value="GUANINE DEAMINASE"/>
    <property type="match status" value="1"/>
</dbReference>
<evidence type="ECO:0000256" key="4">
    <source>
        <dbReference type="ARBA" id="ARBA00022833"/>
    </source>
</evidence>
<keyword evidence="5" id="KW-0732">Signal</keyword>
<evidence type="ECO:0000256" key="1">
    <source>
        <dbReference type="ARBA" id="ARBA00001947"/>
    </source>
</evidence>
<gene>
    <name evidence="7" type="ORF">QQX98_002904</name>
</gene>
<evidence type="ECO:0000256" key="2">
    <source>
        <dbReference type="ARBA" id="ARBA00022723"/>
    </source>
</evidence>
<dbReference type="EMBL" id="JAZAVJ010000031">
    <property type="protein sequence ID" value="KAK7420249.1"/>
    <property type="molecule type" value="Genomic_DNA"/>
</dbReference>
<evidence type="ECO:0000256" key="3">
    <source>
        <dbReference type="ARBA" id="ARBA00022801"/>
    </source>
</evidence>
<dbReference type="Gene3D" id="3.20.20.140">
    <property type="entry name" value="Metal-dependent hydrolases"/>
    <property type="match status" value="1"/>
</dbReference>
<keyword evidence="3" id="KW-0378">Hydrolase</keyword>
<proteinExistence type="predicted"/>
<name>A0ABR1HGF3_9HYPO</name>
<reference evidence="7 8" key="1">
    <citation type="journal article" date="2025" name="Microbiol. Resour. Announc.">
        <title>Draft genome sequences for Neonectria magnoliae and Neonectria punicea, canker pathogens of Liriodendron tulipifera and Acer saccharum in West Virginia.</title>
        <authorList>
            <person name="Petronek H.M."/>
            <person name="Kasson M.T."/>
            <person name="Metheny A.M."/>
            <person name="Stauder C.M."/>
            <person name="Lovett B."/>
            <person name="Lynch S.C."/>
            <person name="Garnas J.R."/>
            <person name="Kasson L.R."/>
            <person name="Stajich J.E."/>
        </authorList>
    </citation>
    <scope>NUCLEOTIDE SEQUENCE [LARGE SCALE GENOMIC DNA]</scope>
    <source>
        <strain evidence="7 8">NRRL 64653</strain>
    </source>
</reference>
<dbReference type="InterPro" id="IPR006680">
    <property type="entry name" value="Amidohydro-rel"/>
</dbReference>
<evidence type="ECO:0000313" key="8">
    <source>
        <dbReference type="Proteomes" id="UP001498476"/>
    </source>
</evidence>
<sequence>MASYQHLHLSLCFSLVFLLAICHASILFSGGTVIAFERETETLQIVRNGSVLVDGNKIAAVFSGSYNGSASPVTEIIDISGDIISTGFIDTHRHGSQTAFKTLGSNTSLAEYINRYTAFAPGIGSLFTAEDVYIGQLAGYYEALNAGVTTIVDYAHHTWTNATAGAGLEAAIESGARIFWCYGFVDSAKFTITDQVANVRELAASRTTYNSIVSLGIGYEGFNPGRPEAAQMIIDLAREFNISVVTTHASLGQYGCK</sequence>
<accession>A0ABR1HGF3</accession>
<dbReference type="PANTHER" id="PTHR11271:SF37">
    <property type="entry name" value="FAMILY PROTEIN, PUTATIVE (AFU_ORTHOLOGUE AFUA_4G00460)-RELATED"/>
    <property type="match status" value="1"/>
</dbReference>
<dbReference type="SUPFAM" id="SSF51556">
    <property type="entry name" value="Metallo-dependent hydrolases"/>
    <property type="match status" value="1"/>
</dbReference>
<organism evidence="7 8">
    <name type="scientific">Neonectria punicea</name>
    <dbReference type="NCBI Taxonomy" id="979145"/>
    <lineage>
        <taxon>Eukaryota</taxon>
        <taxon>Fungi</taxon>
        <taxon>Dikarya</taxon>
        <taxon>Ascomycota</taxon>
        <taxon>Pezizomycotina</taxon>
        <taxon>Sordariomycetes</taxon>
        <taxon>Hypocreomycetidae</taxon>
        <taxon>Hypocreales</taxon>
        <taxon>Nectriaceae</taxon>
        <taxon>Neonectria</taxon>
    </lineage>
</organism>
<keyword evidence="4" id="KW-0862">Zinc</keyword>
<feature type="domain" description="Amidohydrolase-related" evidence="6">
    <location>
        <begin position="84"/>
        <end position="253"/>
    </location>
</feature>
<feature type="chain" id="PRO_5045634737" description="Amidohydrolase-related domain-containing protein" evidence="5">
    <location>
        <begin position="25"/>
        <end position="257"/>
    </location>
</feature>
<dbReference type="Proteomes" id="UP001498476">
    <property type="component" value="Unassembled WGS sequence"/>
</dbReference>
<dbReference type="Pfam" id="PF01979">
    <property type="entry name" value="Amidohydro_1"/>
    <property type="match status" value="1"/>
</dbReference>
<evidence type="ECO:0000313" key="7">
    <source>
        <dbReference type="EMBL" id="KAK7420249.1"/>
    </source>
</evidence>
<evidence type="ECO:0000256" key="5">
    <source>
        <dbReference type="SAM" id="SignalP"/>
    </source>
</evidence>
<dbReference type="SUPFAM" id="SSF51338">
    <property type="entry name" value="Composite domain of metallo-dependent hydrolases"/>
    <property type="match status" value="1"/>
</dbReference>
<comment type="cofactor">
    <cofactor evidence="1">
        <name>Zn(2+)</name>
        <dbReference type="ChEBI" id="CHEBI:29105"/>
    </cofactor>
</comment>
<dbReference type="InterPro" id="IPR032466">
    <property type="entry name" value="Metal_Hydrolase"/>
</dbReference>
<keyword evidence="2" id="KW-0479">Metal-binding</keyword>
<keyword evidence="8" id="KW-1185">Reference proteome</keyword>
<dbReference type="InterPro" id="IPR011059">
    <property type="entry name" value="Metal-dep_hydrolase_composite"/>
</dbReference>
<dbReference type="InterPro" id="IPR051607">
    <property type="entry name" value="Metallo-dep_hydrolases"/>
</dbReference>